<feature type="region of interest" description="Disordered" evidence="4">
    <location>
        <begin position="1011"/>
        <end position="1030"/>
    </location>
</feature>
<evidence type="ECO:0000256" key="2">
    <source>
        <dbReference type="ARBA" id="ARBA00022737"/>
    </source>
</evidence>
<dbReference type="PROSITE" id="PS50234">
    <property type="entry name" value="VWFA"/>
    <property type="match status" value="1"/>
</dbReference>
<name>A0ABM9YXZ5_VIBOR</name>
<dbReference type="Gene3D" id="2.60.40.3440">
    <property type="match status" value="1"/>
</dbReference>
<dbReference type="Gene3D" id="2.60.40.2030">
    <property type="match status" value="3"/>
</dbReference>
<evidence type="ECO:0000256" key="4">
    <source>
        <dbReference type="SAM" id="MobiDB-lite"/>
    </source>
</evidence>
<dbReference type="InterPro" id="IPR018511">
    <property type="entry name" value="Hemolysin-typ_Ca-bd_CS"/>
</dbReference>
<dbReference type="InterPro" id="IPR038081">
    <property type="entry name" value="CalX-like_sf"/>
</dbReference>
<evidence type="ECO:0000313" key="7">
    <source>
        <dbReference type="Proteomes" id="UP000003515"/>
    </source>
</evidence>
<feature type="region of interest" description="Disordered" evidence="4">
    <location>
        <begin position="879"/>
        <end position="898"/>
    </location>
</feature>
<dbReference type="CDD" id="cd00198">
    <property type="entry name" value="vWFA"/>
    <property type="match status" value="1"/>
</dbReference>
<dbReference type="InterPro" id="IPR011049">
    <property type="entry name" value="Serralysin-like_metalloprot_C"/>
</dbReference>
<dbReference type="Pfam" id="PF00353">
    <property type="entry name" value="HemolysinCabind"/>
    <property type="match status" value="4"/>
</dbReference>
<dbReference type="PRINTS" id="PR00313">
    <property type="entry name" value="CABNDNGRPT"/>
</dbReference>
<gene>
    <name evidence="6" type="ORF">VIA_002940</name>
</gene>
<organism evidence="6 7">
    <name type="scientific">Vibrio orientalis CIP 102891 = ATCC 33934</name>
    <dbReference type="NCBI Taxonomy" id="675816"/>
    <lineage>
        <taxon>Bacteria</taxon>
        <taxon>Pseudomonadati</taxon>
        <taxon>Pseudomonadota</taxon>
        <taxon>Gammaproteobacteria</taxon>
        <taxon>Vibrionales</taxon>
        <taxon>Vibrionaceae</taxon>
        <taxon>Vibrio</taxon>
        <taxon>Vibrio oreintalis group</taxon>
    </lineage>
</organism>
<dbReference type="SUPFAM" id="SSF51120">
    <property type="entry name" value="beta-Roll"/>
    <property type="match status" value="2"/>
</dbReference>
<proteinExistence type="predicted"/>
<dbReference type="Gene3D" id="2.60.40.1200">
    <property type="match status" value="1"/>
</dbReference>
<evidence type="ECO:0000256" key="3">
    <source>
        <dbReference type="ARBA" id="ARBA00022837"/>
    </source>
</evidence>
<keyword evidence="1" id="KW-0732">Signal</keyword>
<feature type="region of interest" description="Disordered" evidence="4">
    <location>
        <begin position="1275"/>
        <end position="1294"/>
    </location>
</feature>
<dbReference type="SUPFAM" id="SSF141072">
    <property type="entry name" value="CalX-like"/>
    <property type="match status" value="11"/>
</dbReference>
<evidence type="ECO:0000256" key="1">
    <source>
        <dbReference type="ARBA" id="ARBA00022729"/>
    </source>
</evidence>
<dbReference type="Pfam" id="PF18200">
    <property type="entry name" value="Big_11"/>
    <property type="match status" value="1"/>
</dbReference>
<feature type="compositionally biased region" description="Basic and acidic residues" evidence="4">
    <location>
        <begin position="360"/>
        <end position="374"/>
    </location>
</feature>
<comment type="caution">
    <text evidence="6">The sequence shown here is derived from an EMBL/GenBank/DDBJ whole genome shotgun (WGS) entry which is preliminary data.</text>
</comment>
<dbReference type="InterPro" id="IPR041339">
    <property type="entry name" value="Ig-like_bac"/>
</dbReference>
<accession>A0ABM9YXZ5</accession>
<dbReference type="Pfam" id="PF17963">
    <property type="entry name" value="Big_9"/>
    <property type="match status" value="1"/>
</dbReference>
<keyword evidence="2" id="KW-0677">Repeat</keyword>
<evidence type="ECO:0000259" key="5">
    <source>
        <dbReference type="PROSITE" id="PS50234"/>
    </source>
</evidence>
<keyword evidence="3" id="KW-0106">Calcium</keyword>
<evidence type="ECO:0000313" key="6">
    <source>
        <dbReference type="EMBL" id="EEX92295.1"/>
    </source>
</evidence>
<dbReference type="SMART" id="SM00327">
    <property type="entry name" value="VWA"/>
    <property type="match status" value="1"/>
</dbReference>
<dbReference type="InterPro" id="IPR001343">
    <property type="entry name" value="Hemolysn_Ca-bd"/>
</dbReference>
<dbReference type="PROSITE" id="PS00330">
    <property type="entry name" value="HEMOLYSIN_CALCIUM"/>
    <property type="match status" value="2"/>
</dbReference>
<dbReference type="InterPro" id="IPR002035">
    <property type="entry name" value="VWF_A"/>
</dbReference>
<dbReference type="Pfam" id="PF13519">
    <property type="entry name" value="VWA_2"/>
    <property type="match status" value="1"/>
</dbReference>
<dbReference type="RefSeq" id="WP_004413945.1">
    <property type="nucleotide sequence ID" value="NZ_ACZV01000005.1"/>
</dbReference>
<dbReference type="Gene3D" id="3.40.50.410">
    <property type="entry name" value="von Willebrand factor, type A domain"/>
    <property type="match status" value="1"/>
</dbReference>
<feature type="region of interest" description="Disordered" evidence="4">
    <location>
        <begin position="358"/>
        <end position="378"/>
    </location>
</feature>
<sequence>MGFGTYVAMGNSGINQVIVIDINGNLRVLGEGELPKPGEVIFDPNAVEEQSSQVSLVDDSGVPQDLTAEIDDIFAALEEGQDPTQLGEDFATAAGGQSGSSLTASGSVSRDGAETIASTDFETSGFESLGLSETQSLALLEQFALFDPVFVDSNSSPLGESLAVITDEDTPISGSLTATDQNAQDILTFSQSSTPSNGTAVVNPDGTWTYTPNENFDGNDSFTVVVDDGNGGTDTLVVNVTVTPIPEISVTGGGDVSEGSDATYTISYDKPSTQDTILKLTNQLDSAEQEDIGSVQVETSTGQILTVNADGTVTVPAGTTSLNVVIPTTQDDVYEGDESFTLNVESVSGLLGSGSSLTTIKDDGSAGQDDDRPTVETISSPSVTEGEVAVFEVDLSNISESQTLVNLSLKGNTATAGSDFDNTEVTIVYSDGTSTKVDVKEDGSFDVNVPAGDTGFSVKVTTNDDVYDEPAESFYLEGKTEAQNEPVRGDGSISDDDDNDDGIDDDALATVNISATNGAVTEGETATFSVTRTGGDQDQTASVKLSLTHIDTEAADFDGTLQYKDSNGDWQNVDPSVAIEVPAGGLELQVKSFDDATTESLEGFHVEITEVVNGHDGTLSAGGSISDDDNNDDGIDDDALATVNISATNGAVTEGETATFSVTRTGGDQDQTASVKLSLTHIDTEAADFDGTLQYKDSNGDWQNVDPSVAIEVPAGGLELQVKSFDDATTESLEGFHVEITEVVNGHDGTLSAGGSISDDDNNDDGIDDDALATVNISATNGAVTEGETATFSVTRTGGDQDQTASVKLSLTHIDTEAADFDGTLQYKDSNGDWQNVDPSVAIEVPAGGLELQVKSFDDATTESLEGFHVEITEVVNGHDGTLSAGGSISDDDDNDDGIDDDALATVNISATNGAVTEGETATFSVTRTGGDQDQTASVKLSLTHIDTEAADFDGTLQYKDSNGDWQNVDPSVAIEVPAGGLELQVKSFDDATTESLEGFHVEITEVVNGHDGTLSAGGSISDDDNNDDGIDDDALATVNISATNGAVTEGETATFSVTRTGGDQDQTASVKLSLTHIDTEAADFDGTLQYKDSNGDWQNVDPSVAIEVPAGGLELQVKSFDDATTESLEGFHVEITEVVNGHDGTLSAGGSISDDDNNDDGIDDDALATVNISATNGAVTEGETATFSVTRTGGDQDQTTSVKLSLTHIDTEAADFDGTLQYKDSNGDWQNVDPSVAIEVPAGGLELQVKSFDDATTESLEGFHVEITEVVNGHDGTLSAGGSISDDDNNDDGIDDDALATVNISATNGAVTEGETATFSVTRTGGDQDQTASVKLSLTHIDTEAADFDGTLQYKDSNGDWQNVDPSVAIEVPAGGLELQVKSFDDATTESLEGFRVEITEVVNGHDGTLSAGGSISDDDNNDDGIDDDALATVNISATNGAVTEGETATFSVTRTGGDQDQTASVKLSLTHIDTEAADFDGTLQYKDSNGDWQNVDPSVAIEVPAGGLELQVKSFDDATTESLEGFHVEITEVVNGHDGTLSAGGSISDDRSSDNPDVDEDTTATLSIVGGDEVREGDDAYLEFTVKLSNEVGEAVDFTLSSGVDSDVNTADATGGQDYDNVDYYVADGNGGYRVATDADLRIAAGDTEVKVYVLVNKDSELESNETLALTANTGSDKVSGDKAVTATGVILDNYVDPSSSSSASLSLDDADTAGSATDVDTDSLSFTAGSADVDTFAFDVSDEVLNSISVTGLDGDIVWSSDQSTGNLIGSIGGQQAIVLSLQGSTIAANTTGTVTVIATLLDNLQHLESTDSIAISGIKVDAFDTNDQSASATVSIGISDDGVTLNALDLSGSNAQGIYHGTLTTGGVDEAYSADLSSNISGDGSFSDSGITAGGKTLYYFVDPENPDTLIAYIDHSDSPGEYSASNTDQELVFTLVADPNSDSYQLEVVRPIDSLTEVTIENLEGGKGGNTASVFVGLDGSGSTFVLNDPSDLTASHELSFTLTSRSDNSSAGTVNGNTNGFGVDNAWVDQGETLVVDYASPVAAASFAFTGATTIYYIAYAEDGSVLGQGNIANGDSISNLGEISYVELSTSSSDSHNNFQFTGSTSSVIDSSINDVNLDFDVVVTDSDGDEANGSFNVDLAATRNTQQGPTAGTATMSYQLLESDLVSDGQESQVKSLSFTAGSDAIGAFQFGDTDSIQVEGIRAKVHWELNENGELIGTTMGREAIKLSLEWNRVGAGQDGDVEVKVELLESLPHSVNVDSILVSGIEIEAVSSKGETATSVVSVAVEDYVKVQADSGNALEDNLVKGNVLTNDEDYDADLTLQVTRVQVEGKSYAAGESIVLAGKGTLVVNQDGGYEFDPVDNWSGNVPEVTYTTNTGDSSTLAISVTAVADAPNVQITVGSTTPREVAFDYDKEVQKAKDLTNNGIFGDKDHDNQTDQLLGSNDKNDFIDGKGLSDSVIGYGGNDVFVSSEGDDSIFGGHESGLQDPNDGMDTVIYTGNFSDYEFEKLYLNGNVGLNVRDTRYDADAGWSAAKNEGLDTFEKGDALYSIEKLIFADGIYLVDNGELVKQEQTESVVPVDISVSLTDLDGSEFIQDESVTLSGVPDGVQLVIDGVVQTPNSNGTYTVTLDVAENELTGRVSAELVAPHDYDGSLDFDLSVSATSEEKVGADTETTTVSEPVTLSGSDLVVGNNVDNTLEGHGGNDILIGDQGGYKTNVTPGVNYNIALVVDASGSMGDYVYNTDGTVMRNPDGSAMTRMDMMQEALTNLVESLVTHDGSINIKLIGFDDNIDVTFEALDITNSSDVVAELLSKIENNLPVGGGTDYGVGFEEANNWYASSSISSNGYENMTFFLTDGEPNSGTLNNGLTEYNELVSTHNAKVMAVGMGNDIDDSVLKFFDNTSVTGWEAVPGYSSETMVLNLSRDLYYGDYDDVSADKSSGSRFYRANDKLILEDKDSGYGRSEVAYESKVFSVSNSNSSITFDVDLTNSHFRWALYNEAGTLIQSATLDQQNGEFSVSTDVVDAGNYYIVFAHDASVNGKTLTSAEVADVYVVSPLAPAGDVQIVGTPSELQAVLQGGETVQQIDSMGGDTLFGGRDSDILFGDSINTDNLPWGVDGNPAKPSDLGEGAGMEGLKQFLELKNGTSPSDSELYDYIKANHESLNIDGDTRGGNDTLDGGEGDDILYGQGGTDTLIGGLGNDILTGGEDADIFKFVDQGTGVRDGEVDTIKDFTAHEDKIDISELLHTDANDSITTLLDNHEIELALNGDNLELTISDGAKSQTVIIEGGKAEYTEELSGGPLDSASTTAILNDLLKVYDTTNH</sequence>
<dbReference type="SUPFAM" id="SSF53300">
    <property type="entry name" value="vWA-like"/>
    <property type="match status" value="1"/>
</dbReference>
<dbReference type="Pfam" id="PF03160">
    <property type="entry name" value="Calx-beta"/>
    <property type="match status" value="10"/>
</dbReference>
<feature type="region of interest" description="Disordered" evidence="4">
    <location>
        <begin position="1539"/>
        <end position="1563"/>
    </location>
</feature>
<feature type="domain" description="VWFA" evidence="5">
    <location>
        <begin position="2734"/>
        <end position="2906"/>
    </location>
</feature>
<dbReference type="InterPro" id="IPR003644">
    <property type="entry name" value="Calx_beta"/>
</dbReference>
<dbReference type="InterPro" id="IPR036465">
    <property type="entry name" value="vWFA_dom_sf"/>
</dbReference>
<feature type="region of interest" description="Disordered" evidence="4">
    <location>
        <begin position="747"/>
        <end position="766"/>
    </location>
</feature>
<dbReference type="Proteomes" id="UP000003515">
    <property type="component" value="Unassembled WGS sequence"/>
</dbReference>
<feature type="compositionally biased region" description="Low complexity" evidence="4">
    <location>
        <begin position="91"/>
        <end position="109"/>
    </location>
</feature>
<feature type="region of interest" description="Disordered" evidence="4">
    <location>
        <begin position="1407"/>
        <end position="1426"/>
    </location>
</feature>
<feature type="region of interest" description="Disordered" evidence="4">
    <location>
        <begin position="475"/>
        <end position="501"/>
    </location>
</feature>
<keyword evidence="7" id="KW-1185">Reference proteome</keyword>
<reference evidence="6 7" key="1">
    <citation type="submission" date="2009-10" db="EMBL/GenBank/DDBJ databases">
        <authorList>
            <consortium name="Los Alamos National Laboratory (LANL)"/>
            <consortium name="National Microbial Pathogen Data Resource (NMPDR)"/>
            <person name="Munk A.C."/>
            <person name="Chertkov O."/>
            <person name="Tapia R."/>
            <person name="Green L."/>
            <person name="Rogers Y."/>
            <person name="Detter J.C."/>
            <person name="Bruce D."/>
            <person name="Brettin T.S."/>
            <person name="Colwell R.R."/>
            <person name="Huq A."/>
            <person name="Grim C.J."/>
            <person name="Hasan N.A."/>
            <person name="Bartels D."/>
            <person name="Vonstein V."/>
        </authorList>
    </citation>
    <scope>NUCLEOTIDE SEQUENCE [LARGE SCALE GENOMIC DNA]</scope>
    <source>
        <strain evidence="6 7">CIP 102891</strain>
    </source>
</reference>
<protein>
    <submittedName>
        <fullName evidence="6">Outer membrane adhesin like proteiin</fullName>
    </submittedName>
</protein>
<dbReference type="EMBL" id="ACZV01000005">
    <property type="protein sequence ID" value="EEX92295.1"/>
    <property type="molecule type" value="Genomic_DNA"/>
</dbReference>
<feature type="region of interest" description="Disordered" evidence="4">
    <location>
        <begin position="86"/>
        <end position="111"/>
    </location>
</feature>